<evidence type="ECO:0000313" key="1">
    <source>
        <dbReference type="EMBL" id="KAJ8117595.1"/>
    </source>
</evidence>
<proteinExistence type="predicted"/>
<dbReference type="EMBL" id="JAPHNI010000047">
    <property type="protein sequence ID" value="KAJ8117595.1"/>
    <property type="molecule type" value="Genomic_DNA"/>
</dbReference>
<dbReference type="Proteomes" id="UP001153331">
    <property type="component" value="Unassembled WGS sequence"/>
</dbReference>
<evidence type="ECO:0000313" key="2">
    <source>
        <dbReference type="Proteomes" id="UP001153331"/>
    </source>
</evidence>
<gene>
    <name evidence="1" type="ORF">OPT61_g1238</name>
</gene>
<protein>
    <submittedName>
        <fullName evidence="1">Uncharacterized protein</fullName>
    </submittedName>
</protein>
<comment type="caution">
    <text evidence="1">The sequence shown here is derived from an EMBL/GenBank/DDBJ whole genome shotgun (WGS) entry which is preliminary data.</text>
</comment>
<name>A0ACC2IR13_9PLEO</name>
<sequence length="217" mass="23806">MSTPTVTPEVTWAQRSSDHDAEKNYVFLTIVAADVPESDLKLDLQPTKLSFKGTSSSKKLTYAVDLEFFAEIDPKESKIQHSGRDVTLVLRKKELKEEFWPRLLKDKAKVHFLKTNFDKWVDEDEQDEAPADDEMMNQMNPMMGGGEGGFGGIDFSKLGAAQGMGGLPGMGGMEGLDGEDSDDDDEDMPELENDEDTKGKPAAAAVSGDKPKIEEVA</sequence>
<accession>A0ACC2IR13</accession>
<reference evidence="1" key="1">
    <citation type="submission" date="2022-11" db="EMBL/GenBank/DDBJ databases">
        <title>Genome Sequence of Boeremia exigua.</title>
        <authorList>
            <person name="Buettner E."/>
        </authorList>
    </citation>
    <scope>NUCLEOTIDE SEQUENCE</scope>
    <source>
        <strain evidence="1">CU02</strain>
    </source>
</reference>
<keyword evidence="2" id="KW-1185">Reference proteome</keyword>
<organism evidence="1 2">
    <name type="scientific">Boeremia exigua</name>
    <dbReference type="NCBI Taxonomy" id="749465"/>
    <lineage>
        <taxon>Eukaryota</taxon>
        <taxon>Fungi</taxon>
        <taxon>Dikarya</taxon>
        <taxon>Ascomycota</taxon>
        <taxon>Pezizomycotina</taxon>
        <taxon>Dothideomycetes</taxon>
        <taxon>Pleosporomycetidae</taxon>
        <taxon>Pleosporales</taxon>
        <taxon>Pleosporineae</taxon>
        <taxon>Didymellaceae</taxon>
        <taxon>Boeremia</taxon>
    </lineage>
</organism>